<keyword evidence="2" id="KW-0378">Hydrolase</keyword>
<dbReference type="PANTHER" id="PTHR47960">
    <property type="entry name" value="DEAD-BOX ATP-DEPENDENT RNA HELICASE 50"/>
    <property type="match status" value="1"/>
</dbReference>
<organism evidence="10 11">
    <name type="scientific">Coccomyxa viridis</name>
    <dbReference type="NCBI Taxonomy" id="1274662"/>
    <lineage>
        <taxon>Eukaryota</taxon>
        <taxon>Viridiplantae</taxon>
        <taxon>Chlorophyta</taxon>
        <taxon>core chlorophytes</taxon>
        <taxon>Trebouxiophyceae</taxon>
        <taxon>Trebouxiophyceae incertae sedis</taxon>
        <taxon>Coccomyxaceae</taxon>
        <taxon>Coccomyxa</taxon>
    </lineage>
</organism>
<sequence>MAGVLLKMQTVNKCHMSRRGSYSTEWQCSVLQHRQTCQRRALHVMAARQSRAKRAPPSQQDSEPPVFISLDPASSTGQLSGSTQPQEAARSQRGPEVLEQAQPVEGAAHSRRETAQQSSKAGKAKKSALEVMAAAAGQTVTESEPAREAFDAGAMRASLRDLYSDMVNEAEPTSSAGSQRPEKRKGRAVDSASMRNGTGSGAQQDLTQHRSMRSRSSSSPAGAQAGKQRSAVPEQSRAITQYTAASESAFDTSPTRSRSRRDCASLYGSSTDAEPRPEQHPKRERDRKRIEELRAERREGSSSRASFGRGSSSSSQHAPAPDMADADLATPIVRRGAGSTATFFTKDSFRDIGASEEIVQSLLSMGIGRPSHVQAAAYRALNAGDSSYVVLADHAGSGKTLAYLLPLVQRMREEERSASDSLTLRNSPRAVVLAPTAELCMQVLSVARSLAKGAPFRCIALTGGHKWRTQREALDEGVDLVVATPGRLAEHIKGGTLKLAQCQAVVLDEADVLLGDAFAFAQQVAPLRAACPPTARFVMVTATLAASVFAQLTQEFPGILPAFGPGLHRTAPGVTEQLVDCSGGDVKDEETGFARKADALARVMSRERALRTLVFCNKIETCRKVENVLKRGSKPGEQELLVLPYHGAIEDGQRVQNLKVFLAPPMHATPMVLVCTDRASRGIDTAHVEHVVLFDFPRDPSEYVRRAGRVSRGAGGTGLVSILVLGRQVAVAKQILERNKKGLPIHNVPIAIA</sequence>
<feature type="compositionally biased region" description="Polar residues" evidence="6">
    <location>
        <begin position="72"/>
        <end position="86"/>
    </location>
</feature>
<dbReference type="GO" id="GO:0016787">
    <property type="term" value="F:hydrolase activity"/>
    <property type="evidence" value="ECO:0007669"/>
    <property type="project" value="UniProtKB-KW"/>
</dbReference>
<reference evidence="10 11" key="1">
    <citation type="submission" date="2023-10" db="EMBL/GenBank/DDBJ databases">
        <authorList>
            <person name="Maclean D."/>
            <person name="Macfadyen A."/>
        </authorList>
    </citation>
    <scope>NUCLEOTIDE SEQUENCE [LARGE SCALE GENOMIC DNA]</scope>
</reference>
<proteinExistence type="predicted"/>
<dbReference type="EMBL" id="CAUYUE010000012">
    <property type="protein sequence ID" value="CAK0785471.1"/>
    <property type="molecule type" value="Genomic_DNA"/>
</dbReference>
<feature type="compositionally biased region" description="Polar residues" evidence="6">
    <location>
        <begin position="237"/>
        <end position="255"/>
    </location>
</feature>
<evidence type="ECO:0000256" key="1">
    <source>
        <dbReference type="ARBA" id="ARBA00022741"/>
    </source>
</evidence>
<dbReference type="InterPro" id="IPR011545">
    <property type="entry name" value="DEAD/DEAH_box_helicase_dom"/>
</dbReference>
<feature type="compositionally biased region" description="Polar residues" evidence="6">
    <location>
        <begin position="193"/>
        <end position="206"/>
    </location>
</feature>
<protein>
    <submittedName>
        <fullName evidence="10">Uncharacterized protein</fullName>
    </submittedName>
</protein>
<evidence type="ECO:0000313" key="11">
    <source>
        <dbReference type="Proteomes" id="UP001314263"/>
    </source>
</evidence>
<dbReference type="Pfam" id="PF00270">
    <property type="entry name" value="DEAD"/>
    <property type="match status" value="1"/>
</dbReference>
<evidence type="ECO:0000256" key="4">
    <source>
        <dbReference type="ARBA" id="ARBA00022840"/>
    </source>
</evidence>
<dbReference type="GO" id="GO:0003676">
    <property type="term" value="F:nucleic acid binding"/>
    <property type="evidence" value="ECO:0007669"/>
    <property type="project" value="InterPro"/>
</dbReference>
<evidence type="ECO:0000256" key="3">
    <source>
        <dbReference type="ARBA" id="ARBA00022806"/>
    </source>
</evidence>
<accession>A0AAV1IF96</accession>
<evidence type="ECO:0000313" key="10">
    <source>
        <dbReference type="EMBL" id="CAK0785471.1"/>
    </source>
</evidence>
<dbReference type="PROSITE" id="PS51195">
    <property type="entry name" value="Q_MOTIF"/>
    <property type="match status" value="1"/>
</dbReference>
<evidence type="ECO:0000259" key="9">
    <source>
        <dbReference type="PROSITE" id="PS51195"/>
    </source>
</evidence>
<comment type="caution">
    <text evidence="10">The sequence shown here is derived from an EMBL/GenBank/DDBJ whole genome shotgun (WGS) entry which is preliminary data.</text>
</comment>
<dbReference type="CDD" id="cd00268">
    <property type="entry name" value="DEADc"/>
    <property type="match status" value="1"/>
</dbReference>
<dbReference type="PROSITE" id="PS51194">
    <property type="entry name" value="HELICASE_CTER"/>
    <property type="match status" value="1"/>
</dbReference>
<dbReference type="SUPFAM" id="SSF52540">
    <property type="entry name" value="P-loop containing nucleoside triphosphate hydrolases"/>
    <property type="match status" value="1"/>
</dbReference>
<dbReference type="Gene3D" id="3.40.50.300">
    <property type="entry name" value="P-loop containing nucleotide triphosphate hydrolases"/>
    <property type="match status" value="2"/>
</dbReference>
<keyword evidence="4" id="KW-0067">ATP-binding</keyword>
<dbReference type="InterPro" id="IPR014014">
    <property type="entry name" value="RNA_helicase_DEAD_Q_motif"/>
</dbReference>
<feature type="domain" description="DEAD-box RNA helicase Q" evidence="9">
    <location>
        <begin position="347"/>
        <end position="375"/>
    </location>
</feature>
<feature type="domain" description="Helicase ATP-binding" evidence="7">
    <location>
        <begin position="380"/>
        <end position="562"/>
    </location>
</feature>
<feature type="compositionally biased region" description="Basic and acidic residues" evidence="6">
    <location>
        <begin position="273"/>
        <end position="301"/>
    </location>
</feature>
<dbReference type="SMART" id="SM00487">
    <property type="entry name" value="DEXDc"/>
    <property type="match status" value="1"/>
</dbReference>
<dbReference type="InterPro" id="IPR001650">
    <property type="entry name" value="Helicase_C-like"/>
</dbReference>
<keyword evidence="1" id="KW-0547">Nucleotide-binding</keyword>
<evidence type="ECO:0000256" key="2">
    <source>
        <dbReference type="ARBA" id="ARBA00022801"/>
    </source>
</evidence>
<dbReference type="InterPro" id="IPR027417">
    <property type="entry name" value="P-loop_NTPase"/>
</dbReference>
<gene>
    <name evidence="10" type="ORF">CVIRNUC_008680</name>
</gene>
<evidence type="ECO:0000256" key="6">
    <source>
        <dbReference type="SAM" id="MobiDB-lite"/>
    </source>
</evidence>
<dbReference type="AlphaFoldDB" id="A0AAV1IF96"/>
<evidence type="ECO:0000259" key="7">
    <source>
        <dbReference type="PROSITE" id="PS51192"/>
    </source>
</evidence>
<name>A0AAV1IF96_9CHLO</name>
<dbReference type="PROSITE" id="PS51192">
    <property type="entry name" value="HELICASE_ATP_BIND_1"/>
    <property type="match status" value="1"/>
</dbReference>
<evidence type="ECO:0000256" key="5">
    <source>
        <dbReference type="PROSITE-ProRule" id="PRU00552"/>
    </source>
</evidence>
<dbReference type="GO" id="GO:0003724">
    <property type="term" value="F:RNA helicase activity"/>
    <property type="evidence" value="ECO:0007669"/>
    <property type="project" value="InterPro"/>
</dbReference>
<feature type="compositionally biased region" description="Low complexity" evidence="6">
    <location>
        <begin position="302"/>
        <end position="323"/>
    </location>
</feature>
<keyword evidence="11" id="KW-1185">Reference proteome</keyword>
<dbReference type="Proteomes" id="UP001314263">
    <property type="component" value="Unassembled WGS sequence"/>
</dbReference>
<evidence type="ECO:0000259" key="8">
    <source>
        <dbReference type="PROSITE" id="PS51194"/>
    </source>
</evidence>
<dbReference type="SMART" id="SM00490">
    <property type="entry name" value="HELICc"/>
    <property type="match status" value="1"/>
</dbReference>
<dbReference type="InterPro" id="IPR014001">
    <property type="entry name" value="Helicase_ATP-bd"/>
</dbReference>
<feature type="domain" description="Helicase C-terminal" evidence="8">
    <location>
        <begin position="596"/>
        <end position="753"/>
    </location>
</feature>
<feature type="short sequence motif" description="Q motif" evidence="5">
    <location>
        <begin position="347"/>
        <end position="375"/>
    </location>
</feature>
<dbReference type="InterPro" id="IPR044742">
    <property type="entry name" value="DEAD/DEAH_RhlB"/>
</dbReference>
<feature type="region of interest" description="Disordered" evidence="6">
    <location>
        <begin position="48"/>
        <end position="124"/>
    </location>
</feature>
<feature type="region of interest" description="Disordered" evidence="6">
    <location>
        <begin position="165"/>
        <end position="323"/>
    </location>
</feature>
<dbReference type="CDD" id="cd18787">
    <property type="entry name" value="SF2_C_DEAD"/>
    <property type="match status" value="1"/>
</dbReference>
<dbReference type="Pfam" id="PF00271">
    <property type="entry name" value="Helicase_C"/>
    <property type="match status" value="1"/>
</dbReference>
<dbReference type="GO" id="GO:0005524">
    <property type="term" value="F:ATP binding"/>
    <property type="evidence" value="ECO:0007669"/>
    <property type="project" value="UniProtKB-KW"/>
</dbReference>
<keyword evidence="3" id="KW-0347">Helicase</keyword>